<comment type="caution">
    <text evidence="15">The sequence shown here is derived from an EMBL/GenBank/DDBJ whole genome shotgun (WGS) entry which is preliminary data.</text>
</comment>
<dbReference type="EMBL" id="JBAMMX010000028">
    <property type="protein sequence ID" value="KAK6911694.1"/>
    <property type="molecule type" value="Genomic_DNA"/>
</dbReference>
<name>A0AAN8UD03_9MAGN</name>
<organism evidence="15 16">
    <name type="scientific">Dillenia turbinata</name>
    <dbReference type="NCBI Taxonomy" id="194707"/>
    <lineage>
        <taxon>Eukaryota</taxon>
        <taxon>Viridiplantae</taxon>
        <taxon>Streptophyta</taxon>
        <taxon>Embryophyta</taxon>
        <taxon>Tracheophyta</taxon>
        <taxon>Spermatophyta</taxon>
        <taxon>Magnoliopsida</taxon>
        <taxon>eudicotyledons</taxon>
        <taxon>Gunneridae</taxon>
        <taxon>Pentapetalae</taxon>
        <taxon>Dilleniales</taxon>
        <taxon>Dilleniaceae</taxon>
        <taxon>Dillenia</taxon>
    </lineage>
</organism>
<proteinExistence type="inferred from homology"/>
<keyword evidence="4 12" id="KW-0863">Zinc-finger</keyword>
<feature type="domain" description="RTR1-type" evidence="14">
    <location>
        <begin position="42"/>
        <end position="127"/>
    </location>
</feature>
<dbReference type="GO" id="GO:0008420">
    <property type="term" value="F:RNA polymerase II CTD heptapeptide repeat phosphatase activity"/>
    <property type="evidence" value="ECO:0007669"/>
    <property type="project" value="UniProtKB-UniRule"/>
</dbReference>
<gene>
    <name evidence="15" type="ORF">RJ641_023787</name>
</gene>
<feature type="region of interest" description="Disordered" evidence="13">
    <location>
        <begin position="310"/>
        <end position="335"/>
    </location>
</feature>
<protein>
    <recommendedName>
        <fullName evidence="12">RNA polymerase II subunit B1 CTD phosphatase RPAP2 homolog</fullName>
        <ecNumber evidence="12">3.1.3.16</ecNumber>
    </recommendedName>
</protein>
<dbReference type="GO" id="GO:0008270">
    <property type="term" value="F:zinc ion binding"/>
    <property type="evidence" value="ECO:0007669"/>
    <property type="project" value="UniProtKB-KW"/>
</dbReference>
<comment type="catalytic activity">
    <reaction evidence="10 12">
        <text>O-phospho-L-threonyl-[protein] + H2O = L-threonyl-[protein] + phosphate</text>
        <dbReference type="Rhea" id="RHEA:47004"/>
        <dbReference type="Rhea" id="RHEA-COMP:11060"/>
        <dbReference type="Rhea" id="RHEA-COMP:11605"/>
        <dbReference type="ChEBI" id="CHEBI:15377"/>
        <dbReference type="ChEBI" id="CHEBI:30013"/>
        <dbReference type="ChEBI" id="CHEBI:43474"/>
        <dbReference type="ChEBI" id="CHEBI:61977"/>
        <dbReference type="EC" id="3.1.3.16"/>
    </reaction>
</comment>
<comment type="similarity">
    <text evidence="2 11 12">Belongs to the RPAP2 family.</text>
</comment>
<reference evidence="15 16" key="1">
    <citation type="submission" date="2023-12" db="EMBL/GenBank/DDBJ databases">
        <title>A high-quality genome assembly for Dillenia turbinata (Dilleniales).</title>
        <authorList>
            <person name="Chanderbali A."/>
        </authorList>
    </citation>
    <scope>NUCLEOTIDE SEQUENCE [LARGE SCALE GENOMIC DNA]</scope>
    <source>
        <strain evidence="15">LSX21</strain>
        <tissue evidence="15">Leaf</tissue>
    </source>
</reference>
<evidence type="ECO:0000256" key="13">
    <source>
        <dbReference type="SAM" id="MobiDB-lite"/>
    </source>
</evidence>
<dbReference type="PANTHER" id="PTHR14732:SF0">
    <property type="entry name" value="RNA POLYMERASE II SUBUNIT B1 CTD PHOSPHATASE RPAP2-RELATED"/>
    <property type="match status" value="1"/>
</dbReference>
<dbReference type="Gene3D" id="1.25.40.820">
    <property type="match status" value="1"/>
</dbReference>
<keyword evidence="7 12" id="KW-0904">Protein phosphatase</keyword>
<dbReference type="GO" id="GO:0005737">
    <property type="term" value="C:cytoplasm"/>
    <property type="evidence" value="ECO:0007669"/>
    <property type="project" value="TreeGrafter"/>
</dbReference>
<keyword evidence="6 12" id="KW-0862">Zinc</keyword>
<evidence type="ECO:0000256" key="1">
    <source>
        <dbReference type="ARBA" id="ARBA00004123"/>
    </source>
</evidence>
<evidence type="ECO:0000259" key="14">
    <source>
        <dbReference type="PROSITE" id="PS51479"/>
    </source>
</evidence>
<dbReference type="Proteomes" id="UP001370490">
    <property type="component" value="Unassembled WGS sequence"/>
</dbReference>
<dbReference type="GO" id="GO:0005634">
    <property type="term" value="C:nucleus"/>
    <property type="evidence" value="ECO:0007669"/>
    <property type="project" value="UniProtKB-SubCell"/>
</dbReference>
<evidence type="ECO:0000256" key="10">
    <source>
        <dbReference type="ARBA" id="ARBA00048336"/>
    </source>
</evidence>
<evidence type="ECO:0000256" key="7">
    <source>
        <dbReference type="ARBA" id="ARBA00022912"/>
    </source>
</evidence>
<keyword evidence="8 12" id="KW-0539">Nucleus</keyword>
<feature type="compositionally biased region" description="Polar residues" evidence="13">
    <location>
        <begin position="325"/>
        <end position="335"/>
    </location>
</feature>
<dbReference type="InterPro" id="IPR007308">
    <property type="entry name" value="Rtr1/RPAP2_dom"/>
</dbReference>
<evidence type="ECO:0000313" key="15">
    <source>
        <dbReference type="EMBL" id="KAK6911694.1"/>
    </source>
</evidence>
<evidence type="ECO:0000256" key="5">
    <source>
        <dbReference type="ARBA" id="ARBA00022801"/>
    </source>
</evidence>
<dbReference type="Pfam" id="PF04181">
    <property type="entry name" value="RPAP2_Rtr1"/>
    <property type="match status" value="1"/>
</dbReference>
<evidence type="ECO:0000256" key="6">
    <source>
        <dbReference type="ARBA" id="ARBA00022833"/>
    </source>
</evidence>
<comment type="subcellular location">
    <subcellularLocation>
        <location evidence="1 12">Nucleus</location>
    </subcellularLocation>
</comment>
<dbReference type="EC" id="3.1.3.16" evidence="12"/>
<dbReference type="AlphaFoldDB" id="A0AAN8UD03"/>
<evidence type="ECO:0000256" key="9">
    <source>
        <dbReference type="ARBA" id="ARBA00047761"/>
    </source>
</evidence>
<dbReference type="GO" id="GO:0043175">
    <property type="term" value="F:RNA polymerase core enzyme binding"/>
    <property type="evidence" value="ECO:0007669"/>
    <property type="project" value="UniProtKB-UniRule"/>
</dbReference>
<dbReference type="InterPro" id="IPR039693">
    <property type="entry name" value="Rtr1/RPAP2"/>
</dbReference>
<sequence>MAKNPSDAAEVAVSLFDDVKDPLTVLQLHLFEGIQDENLLFRAGLVMSRSNYENVVTERSIDNRCGYPLCSNTLPLEQPRKGHYRISLKQHTVYDQHETDMYCSADCVKTSRAFALSLPEERSLALNAEIDKINRLFEGMKLDFEDGFGKNGGSGSSELKIQENTETKVGCIEELSGPSNAIEGYVPKSNRTFTSSVSKNKREGSTRKIRKGIDLTTNGTDFASTIITVDEPGTSEVGKTVPCTAPRGSKGKVGHKDTANKFSLVEAASSTSPNNMGGKLRKSKGEKNITALEDMFSALEVSSTVSVGASGENDVKESKELNAEETVQASETKLRSSLKSSGVKKISRSVTWADKNDTVGHKKLCEIRELEDTKEGTYGSHSDDVEDEDSVIRFNSAEACAAALSQAAEAVASGQADVIDAVSKAGISLLARPPDADIGDAEVNVDMFEHETEPAPLKWPRKPGLTNLDVFDAENSWFDSPPEGFSLDLSPFATMWMALFAWITSSSLAYIYGQDESFHEDYLAVNGREYPCKISLSDGRSSEIKQTIAACLAQALPEVIAELRLPMPISTLEKGMGCFLDTMSFVDPLPPFRFKQWQVIVLLFIDGLSVCRIPSLIPHMTSCRMLFDKVLDGAKVTVEEYEVMKDLIIPLGRVPRFSPQCGA</sequence>
<dbReference type="InterPro" id="IPR038534">
    <property type="entry name" value="Rtr1/RPAP2_sf"/>
</dbReference>
<evidence type="ECO:0000256" key="4">
    <source>
        <dbReference type="ARBA" id="ARBA00022771"/>
    </source>
</evidence>
<comment type="function">
    <text evidence="12">Putative RNA polymerase II subunit B1 C-terminal domain (CTD) phosphatase involved in RNA polymerase II transcription regulation.</text>
</comment>
<evidence type="ECO:0000256" key="2">
    <source>
        <dbReference type="ARBA" id="ARBA00005676"/>
    </source>
</evidence>
<keyword evidence="16" id="KW-1185">Reference proteome</keyword>
<dbReference type="PANTHER" id="PTHR14732">
    <property type="entry name" value="RNA POLYMERASE II SUBUNIT B1 CTD PHOSPHATASE RPAP2-RELATED"/>
    <property type="match status" value="1"/>
</dbReference>
<evidence type="ECO:0000256" key="8">
    <source>
        <dbReference type="ARBA" id="ARBA00023242"/>
    </source>
</evidence>
<evidence type="ECO:0000313" key="16">
    <source>
        <dbReference type="Proteomes" id="UP001370490"/>
    </source>
</evidence>
<accession>A0AAN8UD03</accession>
<comment type="catalytic activity">
    <reaction evidence="9 12">
        <text>O-phospho-L-seryl-[protein] + H2O = L-seryl-[protein] + phosphate</text>
        <dbReference type="Rhea" id="RHEA:20629"/>
        <dbReference type="Rhea" id="RHEA-COMP:9863"/>
        <dbReference type="Rhea" id="RHEA-COMP:11604"/>
        <dbReference type="ChEBI" id="CHEBI:15377"/>
        <dbReference type="ChEBI" id="CHEBI:29999"/>
        <dbReference type="ChEBI" id="CHEBI:43474"/>
        <dbReference type="ChEBI" id="CHEBI:83421"/>
        <dbReference type="EC" id="3.1.3.16"/>
    </reaction>
</comment>
<keyword evidence="3 12" id="KW-0479">Metal-binding</keyword>
<dbReference type="PROSITE" id="PS51479">
    <property type="entry name" value="ZF_RTR1"/>
    <property type="match status" value="1"/>
</dbReference>
<evidence type="ECO:0000256" key="3">
    <source>
        <dbReference type="ARBA" id="ARBA00022723"/>
    </source>
</evidence>
<evidence type="ECO:0000256" key="11">
    <source>
        <dbReference type="PROSITE-ProRule" id="PRU00812"/>
    </source>
</evidence>
<keyword evidence="5 12" id="KW-0378">Hydrolase</keyword>
<evidence type="ECO:0000256" key="12">
    <source>
        <dbReference type="RuleBase" id="RU367080"/>
    </source>
</evidence>
<feature type="compositionally biased region" description="Basic and acidic residues" evidence="13">
    <location>
        <begin position="313"/>
        <end position="322"/>
    </location>
</feature>